<keyword evidence="4" id="KW-1185">Reference proteome</keyword>
<sequence>MEFAQFLKANGIRHKTTAPFHPATNGQAERFVQTVKLALRKKFKEDGRMWKRHIDQICTVENYRPPIEAVQTTERTQQPQEENRETFESGAQPQVEGSDGRVDAP</sequence>
<dbReference type="GO" id="GO:0003676">
    <property type="term" value="F:nucleic acid binding"/>
    <property type="evidence" value="ECO:0007669"/>
    <property type="project" value="InterPro"/>
</dbReference>
<dbReference type="InterPro" id="IPR001584">
    <property type="entry name" value="Integrase_cat-core"/>
</dbReference>
<dbReference type="InterPro" id="IPR036397">
    <property type="entry name" value="RNaseH_sf"/>
</dbReference>
<protein>
    <recommendedName>
        <fullName evidence="2">Integrase catalytic domain-containing protein</fullName>
    </recommendedName>
</protein>
<evidence type="ECO:0000313" key="3">
    <source>
        <dbReference type="EMBL" id="KAK2578334.1"/>
    </source>
</evidence>
<dbReference type="PROSITE" id="PS50994">
    <property type="entry name" value="INTEGRASE"/>
    <property type="match status" value="1"/>
</dbReference>
<dbReference type="AlphaFoldDB" id="A0AAD9RER5"/>
<dbReference type="Gene3D" id="3.30.420.10">
    <property type="entry name" value="Ribonuclease H-like superfamily/Ribonuclease H"/>
    <property type="match status" value="1"/>
</dbReference>
<evidence type="ECO:0000313" key="4">
    <source>
        <dbReference type="Proteomes" id="UP001258017"/>
    </source>
</evidence>
<evidence type="ECO:0000256" key="1">
    <source>
        <dbReference type="SAM" id="MobiDB-lite"/>
    </source>
</evidence>
<reference evidence="3" key="2">
    <citation type="journal article" date="2023" name="Commun. Biol.">
        <title>Intrasexual cuticular hydrocarbon dimorphism in a wasp sheds light on hydrocarbon biosynthesis genes in Hymenoptera.</title>
        <authorList>
            <person name="Moris V.C."/>
            <person name="Podsiadlowski L."/>
            <person name="Martin S."/>
            <person name="Oeyen J.P."/>
            <person name="Donath A."/>
            <person name="Petersen M."/>
            <person name="Wilbrandt J."/>
            <person name="Misof B."/>
            <person name="Liedtke D."/>
            <person name="Thamm M."/>
            <person name="Scheiner R."/>
            <person name="Schmitt T."/>
            <person name="Niehuis O."/>
        </authorList>
    </citation>
    <scope>NUCLEOTIDE SEQUENCE</scope>
    <source>
        <strain evidence="3">GBR_01_08_01A</strain>
    </source>
</reference>
<feature type="domain" description="Integrase catalytic" evidence="2">
    <location>
        <begin position="1"/>
        <end position="87"/>
    </location>
</feature>
<dbReference type="InterPro" id="IPR050951">
    <property type="entry name" value="Retrovirus_Pol_polyprotein"/>
</dbReference>
<dbReference type="SUPFAM" id="SSF53098">
    <property type="entry name" value="Ribonuclease H-like"/>
    <property type="match status" value="1"/>
</dbReference>
<accession>A0AAD9RER5</accession>
<dbReference type="PANTHER" id="PTHR37984">
    <property type="entry name" value="PROTEIN CBG26694"/>
    <property type="match status" value="1"/>
</dbReference>
<proteinExistence type="predicted"/>
<feature type="region of interest" description="Disordered" evidence="1">
    <location>
        <begin position="69"/>
        <end position="105"/>
    </location>
</feature>
<dbReference type="Proteomes" id="UP001258017">
    <property type="component" value="Unassembled WGS sequence"/>
</dbReference>
<dbReference type="GO" id="GO:0015074">
    <property type="term" value="P:DNA integration"/>
    <property type="evidence" value="ECO:0007669"/>
    <property type="project" value="InterPro"/>
</dbReference>
<dbReference type="InterPro" id="IPR012337">
    <property type="entry name" value="RNaseH-like_sf"/>
</dbReference>
<organism evidence="3 4">
    <name type="scientific">Odynerus spinipes</name>
    <dbReference type="NCBI Taxonomy" id="1348599"/>
    <lineage>
        <taxon>Eukaryota</taxon>
        <taxon>Metazoa</taxon>
        <taxon>Ecdysozoa</taxon>
        <taxon>Arthropoda</taxon>
        <taxon>Hexapoda</taxon>
        <taxon>Insecta</taxon>
        <taxon>Pterygota</taxon>
        <taxon>Neoptera</taxon>
        <taxon>Endopterygota</taxon>
        <taxon>Hymenoptera</taxon>
        <taxon>Apocrita</taxon>
        <taxon>Aculeata</taxon>
        <taxon>Vespoidea</taxon>
        <taxon>Vespidae</taxon>
        <taxon>Eumeninae</taxon>
        <taxon>Odynerus</taxon>
    </lineage>
</organism>
<reference evidence="3" key="1">
    <citation type="submission" date="2021-08" db="EMBL/GenBank/DDBJ databases">
        <authorList>
            <person name="Misof B."/>
            <person name="Oliver O."/>
            <person name="Podsiadlowski L."/>
            <person name="Donath A."/>
            <person name="Peters R."/>
            <person name="Mayer C."/>
            <person name="Rust J."/>
            <person name="Gunkel S."/>
            <person name="Lesny P."/>
            <person name="Martin S."/>
            <person name="Oeyen J.P."/>
            <person name="Petersen M."/>
            <person name="Panagiotis P."/>
            <person name="Wilbrandt J."/>
            <person name="Tanja T."/>
        </authorList>
    </citation>
    <scope>NUCLEOTIDE SEQUENCE</scope>
    <source>
        <strain evidence="3">GBR_01_08_01A</strain>
        <tissue evidence="3">Thorax + abdomen</tissue>
    </source>
</reference>
<name>A0AAD9RER5_9HYME</name>
<comment type="caution">
    <text evidence="3">The sequence shown here is derived from an EMBL/GenBank/DDBJ whole genome shotgun (WGS) entry which is preliminary data.</text>
</comment>
<dbReference type="PANTHER" id="PTHR37984:SF5">
    <property type="entry name" value="PROTEIN NYNRIN-LIKE"/>
    <property type="match status" value="1"/>
</dbReference>
<gene>
    <name evidence="3" type="ORF">KPH14_001330</name>
</gene>
<evidence type="ECO:0000259" key="2">
    <source>
        <dbReference type="PROSITE" id="PS50994"/>
    </source>
</evidence>
<feature type="compositionally biased region" description="Low complexity" evidence="1">
    <location>
        <begin position="71"/>
        <end position="80"/>
    </location>
</feature>
<dbReference type="EMBL" id="JAIFRP010000418">
    <property type="protein sequence ID" value="KAK2578334.1"/>
    <property type="molecule type" value="Genomic_DNA"/>
</dbReference>